<gene>
    <name evidence="2" type="ORF">DICVIV_07599</name>
</gene>
<protein>
    <submittedName>
        <fullName evidence="2">Uncharacterized protein</fullName>
    </submittedName>
</protein>
<dbReference type="AlphaFoldDB" id="A0A0D8XNX1"/>
<organism evidence="2 3">
    <name type="scientific">Dictyocaulus viviparus</name>
    <name type="common">Bovine lungworm</name>
    <dbReference type="NCBI Taxonomy" id="29172"/>
    <lineage>
        <taxon>Eukaryota</taxon>
        <taxon>Metazoa</taxon>
        <taxon>Ecdysozoa</taxon>
        <taxon>Nematoda</taxon>
        <taxon>Chromadorea</taxon>
        <taxon>Rhabditida</taxon>
        <taxon>Rhabditina</taxon>
        <taxon>Rhabditomorpha</taxon>
        <taxon>Strongyloidea</taxon>
        <taxon>Metastrongylidae</taxon>
        <taxon>Dictyocaulus</taxon>
    </lineage>
</organism>
<dbReference type="Proteomes" id="UP000053766">
    <property type="component" value="Unassembled WGS sequence"/>
</dbReference>
<feature type="region of interest" description="Disordered" evidence="1">
    <location>
        <begin position="180"/>
        <end position="200"/>
    </location>
</feature>
<dbReference type="OrthoDB" id="2195551at2759"/>
<evidence type="ECO:0000313" key="2">
    <source>
        <dbReference type="EMBL" id="KJH46328.1"/>
    </source>
</evidence>
<reference evidence="3" key="2">
    <citation type="journal article" date="2016" name="Sci. Rep.">
        <title>Dictyocaulus viviparus genome, variome and transcriptome elucidate lungworm biology and support future intervention.</title>
        <authorList>
            <person name="McNulty S.N."/>
            <person name="Strube C."/>
            <person name="Rosa B.A."/>
            <person name="Martin J.C."/>
            <person name="Tyagi R."/>
            <person name="Choi Y.J."/>
            <person name="Wang Q."/>
            <person name="Hallsworth Pepin K."/>
            <person name="Zhang X."/>
            <person name="Ozersky P."/>
            <person name="Wilson R.K."/>
            <person name="Sternberg P.W."/>
            <person name="Gasser R.B."/>
            <person name="Mitreva M."/>
        </authorList>
    </citation>
    <scope>NUCLEOTIDE SEQUENCE [LARGE SCALE GENOMIC DNA]</scope>
    <source>
        <strain evidence="3">HannoverDv2000</strain>
    </source>
</reference>
<reference evidence="2 3" key="1">
    <citation type="submission" date="2013-11" db="EMBL/GenBank/DDBJ databases">
        <title>Draft genome of the bovine lungworm Dictyocaulus viviparus.</title>
        <authorList>
            <person name="Mitreva M."/>
        </authorList>
    </citation>
    <scope>NUCLEOTIDE SEQUENCE [LARGE SCALE GENOMIC DNA]</scope>
    <source>
        <strain evidence="2 3">HannoverDv2000</strain>
    </source>
</reference>
<keyword evidence="3" id="KW-1185">Reference proteome</keyword>
<dbReference type="STRING" id="29172.A0A0D8XNX1"/>
<proteinExistence type="predicted"/>
<name>A0A0D8XNX1_DICVI</name>
<sequence>MMDGDVQGEDYFIHNTTNITNVWSLGFHHSIVLQYYKCNCLQSIPDVTNFCADDSLLNVINTPEEAAVRRRGNLRGQFLPEAIDDGSSGSSKSSEIRVLTPVDSVQRERQARYCHYILNKGGGRKDISRTNFSRVGDSSRFERNREEEIRNVGTFENLREGLENVAKVIKKSSRRDAFMDESDLQLESDKGNFESSENSF</sequence>
<accession>A0A0D8XNX1</accession>
<evidence type="ECO:0000256" key="1">
    <source>
        <dbReference type="SAM" id="MobiDB-lite"/>
    </source>
</evidence>
<dbReference type="EMBL" id="KN716358">
    <property type="protein sequence ID" value="KJH46328.1"/>
    <property type="molecule type" value="Genomic_DNA"/>
</dbReference>
<evidence type="ECO:0000313" key="3">
    <source>
        <dbReference type="Proteomes" id="UP000053766"/>
    </source>
</evidence>